<proteinExistence type="predicted"/>
<sequence>MQRCVHFFQIHPFGHERFFSIPQKAKPTHNNPSRQKKTESTYSVK</sequence>
<evidence type="ECO:0000313" key="2">
    <source>
        <dbReference type="EMBL" id="VXC14254.1"/>
    </source>
</evidence>
<accession>A0A653W638</accession>
<reference evidence="2 3" key="1">
    <citation type="submission" date="2019-10" db="EMBL/GenBank/DDBJ databases">
        <authorList>
            <person name="Karimi E."/>
        </authorList>
    </citation>
    <scope>NUCLEOTIDE SEQUENCE [LARGE SCALE GENOMIC DNA]</scope>
    <source>
        <strain evidence="2">Bacillus sp. 348</strain>
    </source>
</reference>
<evidence type="ECO:0000256" key="1">
    <source>
        <dbReference type="SAM" id="MobiDB-lite"/>
    </source>
</evidence>
<dbReference type="AlphaFoldDB" id="A0A653W638"/>
<evidence type="ECO:0000313" key="3">
    <source>
        <dbReference type="Proteomes" id="UP000433089"/>
    </source>
</evidence>
<name>A0A653W638_BACAB</name>
<protein>
    <submittedName>
        <fullName evidence="2">Uncharacterized protein</fullName>
    </submittedName>
</protein>
<organism evidence="2 3">
    <name type="scientific">Bacillus altitudinis</name>
    <dbReference type="NCBI Taxonomy" id="293387"/>
    <lineage>
        <taxon>Bacteria</taxon>
        <taxon>Bacillati</taxon>
        <taxon>Bacillota</taxon>
        <taxon>Bacilli</taxon>
        <taxon>Bacillales</taxon>
        <taxon>Bacillaceae</taxon>
        <taxon>Bacillus</taxon>
    </lineage>
</organism>
<feature type="region of interest" description="Disordered" evidence="1">
    <location>
        <begin position="22"/>
        <end position="45"/>
    </location>
</feature>
<dbReference type="Proteomes" id="UP000433089">
    <property type="component" value="Unassembled WGS sequence"/>
</dbReference>
<gene>
    <name evidence="2" type="ORF">BACI348_50377</name>
</gene>
<dbReference type="EMBL" id="CABWLH010000010">
    <property type="protein sequence ID" value="VXC14254.1"/>
    <property type="molecule type" value="Genomic_DNA"/>
</dbReference>